<dbReference type="AlphaFoldDB" id="A0A947DH23"/>
<dbReference type="SUPFAM" id="SSF49503">
    <property type="entry name" value="Cupredoxins"/>
    <property type="match status" value="3"/>
</dbReference>
<keyword evidence="4" id="KW-0560">Oxidoreductase</keyword>
<evidence type="ECO:0000259" key="11">
    <source>
        <dbReference type="Pfam" id="PF00394"/>
    </source>
</evidence>
<accession>A0A947DH23</accession>
<proteinExistence type="inferred from homology"/>
<sequence length="633" mass="72576">MHRRRDFLKIGLATGGFSLLGGQSAAAQNHEEWLQYLCPPNTFPPDLSVPSPPVTPFKMPLFIPQAKKPVSQLSPLPDPLSHQLYDRYSPKKFYLTYEQEFLWCFHPDPPYNQGTWCWGFDGSSPGPTYIAKYGEPILVRRVNNLPPIGHPDRHVHFGLPSTTTHLHNAHTASESDGDPNDWIDPGEFWDHHYGNFPSGNDPLQKLTTLWYHDHRMDFTAANVYAGLWGAYLLFDEYDTGNENDPDPQAWRLPSGKYDIPLLLQDLQFDQQGQMVFNLFNTDGVLGDRFTVNRIIQPHLKVERRKYRFRILNGGPSRFYQVFLYDGKAMDKCRPFVVITGDGNFLEEPIEADSIYLSVAQRVDVIIDFSQYEVDDHVYLLNLLEQTNGKGPSGRMLDPNPKDALMRFDVVEAQAPDPSRIPDYFRKLQSVDLADVRRDRNWTFDYDGGLWTINGQIMDPQRIEAVIERGSAEIWTFRNSGNDWAHPIHNHFTEFIILEVNGKAVYPKQIQTGGHTLRRSFVEDIESQRDHVDVFMGGPRRDVVSLLPGDEIKVYIRFSDFLGKYVMHCHNVVHEDHAMMIRWDVVPAGEGVPNPERASTYYKENTKQFPDPRPPAQPHLEARPGTSTSQEGQT</sequence>
<comment type="subunit">
    <text evidence="2">Monomer.</text>
</comment>
<feature type="domain" description="Plastocyanin-like" evidence="12">
    <location>
        <begin position="443"/>
        <end position="586"/>
    </location>
</feature>
<comment type="catalytic activity">
    <reaction evidence="9">
        <text>4 Cu(+) + O2 + 4 H(+) = 4 Cu(2+) + 2 H2O</text>
        <dbReference type="Rhea" id="RHEA:30083"/>
        <dbReference type="ChEBI" id="CHEBI:15377"/>
        <dbReference type="ChEBI" id="CHEBI:15378"/>
        <dbReference type="ChEBI" id="CHEBI:15379"/>
        <dbReference type="ChEBI" id="CHEBI:29036"/>
        <dbReference type="ChEBI" id="CHEBI:49552"/>
        <dbReference type="EC" id="1.16.3.4"/>
    </reaction>
    <physiologicalReaction direction="left-to-right" evidence="9">
        <dbReference type="Rhea" id="RHEA:30084"/>
    </physiologicalReaction>
</comment>
<feature type="compositionally biased region" description="Polar residues" evidence="10">
    <location>
        <begin position="624"/>
        <end position="633"/>
    </location>
</feature>
<protein>
    <recommendedName>
        <fullName evidence="6">Multicopper oxidase CueO</fullName>
        <ecNumber evidence="5">1.16.3.4</ecNumber>
    </recommendedName>
    <alternativeName>
        <fullName evidence="7">Copper efflux oxidase</fullName>
    </alternativeName>
    <alternativeName>
        <fullName evidence="8">Cuprous oxidase</fullName>
    </alternativeName>
</protein>
<organism evidence="14 15">
    <name type="scientific">Leptothoe spongobia TAU-MAC 1115</name>
    <dbReference type="NCBI Taxonomy" id="1967444"/>
    <lineage>
        <taxon>Bacteria</taxon>
        <taxon>Bacillati</taxon>
        <taxon>Cyanobacteriota</taxon>
        <taxon>Cyanophyceae</taxon>
        <taxon>Nodosilineales</taxon>
        <taxon>Cymatolegaceae</taxon>
        <taxon>Leptothoe</taxon>
        <taxon>Leptothoe spongobia</taxon>
    </lineage>
</organism>
<dbReference type="GO" id="GO:0005507">
    <property type="term" value="F:copper ion binding"/>
    <property type="evidence" value="ECO:0007669"/>
    <property type="project" value="InterPro"/>
</dbReference>
<dbReference type="PANTHER" id="PTHR48267">
    <property type="entry name" value="CUPREDOXIN SUPERFAMILY PROTEIN"/>
    <property type="match status" value="1"/>
</dbReference>
<evidence type="ECO:0000259" key="12">
    <source>
        <dbReference type="Pfam" id="PF07731"/>
    </source>
</evidence>
<comment type="similarity">
    <text evidence="1">Belongs to the multicopper oxidase family.</text>
</comment>
<feature type="domain" description="Plastocyanin-like" evidence="11">
    <location>
        <begin position="301"/>
        <end position="381"/>
    </location>
</feature>
<dbReference type="PROSITE" id="PS00080">
    <property type="entry name" value="MULTICOPPER_OXIDASE2"/>
    <property type="match status" value="1"/>
</dbReference>
<evidence type="ECO:0000256" key="3">
    <source>
        <dbReference type="ARBA" id="ARBA00022723"/>
    </source>
</evidence>
<evidence type="ECO:0000256" key="10">
    <source>
        <dbReference type="SAM" id="MobiDB-lite"/>
    </source>
</evidence>
<evidence type="ECO:0000256" key="2">
    <source>
        <dbReference type="ARBA" id="ARBA00011245"/>
    </source>
</evidence>
<dbReference type="Gene3D" id="2.60.40.420">
    <property type="entry name" value="Cupredoxins - blue copper proteins"/>
    <property type="match status" value="3"/>
</dbReference>
<dbReference type="InterPro" id="IPR011707">
    <property type="entry name" value="Cu-oxidase-like_N"/>
</dbReference>
<dbReference type="EMBL" id="JADOES010000035">
    <property type="protein sequence ID" value="MBT9316922.1"/>
    <property type="molecule type" value="Genomic_DNA"/>
</dbReference>
<dbReference type="PANTHER" id="PTHR48267:SF1">
    <property type="entry name" value="BILIRUBIN OXIDASE"/>
    <property type="match status" value="1"/>
</dbReference>
<dbReference type="InterPro" id="IPR008972">
    <property type="entry name" value="Cupredoxin"/>
</dbReference>
<comment type="caution">
    <text evidence="14">The sequence shown here is derived from an EMBL/GenBank/DDBJ whole genome shotgun (WGS) entry which is preliminary data.</text>
</comment>
<dbReference type="Pfam" id="PF07732">
    <property type="entry name" value="Cu-oxidase_3"/>
    <property type="match status" value="1"/>
</dbReference>
<dbReference type="Pfam" id="PF00394">
    <property type="entry name" value="Cu-oxidase"/>
    <property type="match status" value="1"/>
</dbReference>
<dbReference type="RefSeq" id="WP_215609988.1">
    <property type="nucleotide sequence ID" value="NZ_JADOES010000035.1"/>
</dbReference>
<dbReference type="GO" id="GO:0016491">
    <property type="term" value="F:oxidoreductase activity"/>
    <property type="evidence" value="ECO:0007669"/>
    <property type="project" value="UniProtKB-KW"/>
</dbReference>
<feature type="region of interest" description="Disordered" evidence="10">
    <location>
        <begin position="592"/>
        <end position="633"/>
    </location>
</feature>
<evidence type="ECO:0000256" key="1">
    <source>
        <dbReference type="ARBA" id="ARBA00010609"/>
    </source>
</evidence>
<reference evidence="14" key="1">
    <citation type="submission" date="2020-11" db="EMBL/GenBank/DDBJ databases">
        <authorList>
            <person name="Konstantinou D."/>
            <person name="Gkelis S."/>
            <person name="Popin R."/>
            <person name="Fewer D."/>
            <person name="Sivonen K."/>
        </authorList>
    </citation>
    <scope>NUCLEOTIDE SEQUENCE</scope>
    <source>
        <strain evidence="14">TAU-MAC 1115</strain>
    </source>
</reference>
<evidence type="ECO:0000313" key="14">
    <source>
        <dbReference type="EMBL" id="MBT9316922.1"/>
    </source>
</evidence>
<evidence type="ECO:0000256" key="8">
    <source>
        <dbReference type="ARBA" id="ARBA00043090"/>
    </source>
</evidence>
<dbReference type="InterPro" id="IPR045087">
    <property type="entry name" value="Cu-oxidase_fam"/>
</dbReference>
<name>A0A947DH23_9CYAN</name>
<dbReference type="Pfam" id="PF07731">
    <property type="entry name" value="Cu-oxidase_2"/>
    <property type="match status" value="1"/>
</dbReference>
<feature type="domain" description="Plastocyanin-like" evidence="13">
    <location>
        <begin position="115"/>
        <end position="233"/>
    </location>
</feature>
<dbReference type="EC" id="1.16.3.4" evidence="5"/>
<evidence type="ECO:0000256" key="6">
    <source>
        <dbReference type="ARBA" id="ARBA00041027"/>
    </source>
</evidence>
<evidence type="ECO:0000256" key="5">
    <source>
        <dbReference type="ARBA" id="ARBA00038978"/>
    </source>
</evidence>
<dbReference type="InterPro" id="IPR006311">
    <property type="entry name" value="TAT_signal"/>
</dbReference>
<gene>
    <name evidence="14" type="ORF">IXB50_15945</name>
</gene>
<evidence type="ECO:0000256" key="7">
    <source>
        <dbReference type="ARBA" id="ARBA00042896"/>
    </source>
</evidence>
<keyword evidence="3" id="KW-0479">Metal-binding</keyword>
<dbReference type="Proteomes" id="UP000717364">
    <property type="component" value="Unassembled WGS sequence"/>
</dbReference>
<evidence type="ECO:0000259" key="13">
    <source>
        <dbReference type="Pfam" id="PF07732"/>
    </source>
</evidence>
<evidence type="ECO:0000313" key="15">
    <source>
        <dbReference type="Proteomes" id="UP000717364"/>
    </source>
</evidence>
<evidence type="ECO:0000256" key="9">
    <source>
        <dbReference type="ARBA" id="ARBA00048092"/>
    </source>
</evidence>
<reference evidence="14" key="2">
    <citation type="journal article" date="2021" name="Mar. Drugs">
        <title>Genome Reduction and Secondary Metabolism of the Marine Sponge-Associated Cyanobacterium Leptothoe.</title>
        <authorList>
            <person name="Konstantinou D."/>
            <person name="Popin R.V."/>
            <person name="Fewer D.P."/>
            <person name="Sivonen K."/>
            <person name="Gkelis S."/>
        </authorList>
    </citation>
    <scope>NUCLEOTIDE SEQUENCE</scope>
    <source>
        <strain evidence="14">TAU-MAC 1115</strain>
    </source>
</reference>
<evidence type="ECO:0000256" key="4">
    <source>
        <dbReference type="ARBA" id="ARBA00023002"/>
    </source>
</evidence>
<keyword evidence="15" id="KW-1185">Reference proteome</keyword>
<dbReference type="InterPro" id="IPR011706">
    <property type="entry name" value="Cu-oxidase_C"/>
</dbReference>
<dbReference type="InterPro" id="IPR001117">
    <property type="entry name" value="Cu-oxidase_2nd"/>
</dbReference>
<dbReference type="InterPro" id="IPR002355">
    <property type="entry name" value="Cu_oxidase_Cu_BS"/>
</dbReference>
<dbReference type="PROSITE" id="PS51318">
    <property type="entry name" value="TAT"/>
    <property type="match status" value="1"/>
</dbReference>